<dbReference type="STRING" id="1291742.LOOC260_114370"/>
<accession>A0A0A1GYE7</accession>
<sequence>MTELEEKQANCPYCHEPYNQLMEAEDGSKVAISTTSKENCLRMISYESYVYTADINYCPRCGRKLSD</sequence>
<dbReference type="EMBL" id="AP014680">
    <property type="protein sequence ID" value="BAP85973.1"/>
    <property type="molecule type" value="Genomic_DNA"/>
</dbReference>
<dbReference type="HOGENOM" id="CLU_2752749_0_0_9"/>
<gene>
    <name evidence="1" type="ORF">LOOC260_114370</name>
</gene>
<dbReference type="KEGG" id="lho:LOOC260_114370"/>
<dbReference type="Proteomes" id="UP000031620">
    <property type="component" value="Chromosome"/>
</dbReference>
<proteinExistence type="predicted"/>
<protein>
    <submittedName>
        <fullName evidence="1">Uncharacterized protein</fullName>
    </submittedName>
</protein>
<evidence type="ECO:0000313" key="2">
    <source>
        <dbReference type="Proteomes" id="UP000031620"/>
    </source>
</evidence>
<evidence type="ECO:0000313" key="1">
    <source>
        <dbReference type="EMBL" id="BAP85973.1"/>
    </source>
</evidence>
<dbReference type="RefSeq" id="WP_041093968.1">
    <property type="nucleotide sequence ID" value="NZ_AP014680.1"/>
</dbReference>
<reference evidence="1 2" key="1">
    <citation type="submission" date="2014-11" db="EMBL/GenBank/DDBJ databases">
        <title>Complete genome sequence and analysis of Lactobacillus hokkaidonensis LOOC260T.</title>
        <authorList>
            <person name="Tanizawa Y."/>
            <person name="Tohno M."/>
            <person name="Kaminuma E."/>
            <person name="Nakamura Y."/>
            <person name="Arita M."/>
        </authorList>
    </citation>
    <scope>NUCLEOTIDE SEQUENCE [LARGE SCALE GENOMIC DNA]</scope>
    <source>
        <strain evidence="1 2">LOOC260</strain>
    </source>
</reference>
<name>A0A0A1GYE7_9LACO</name>
<organism evidence="1 2">
    <name type="scientific">Paucilactobacillus hokkaidonensis JCM 18461</name>
    <dbReference type="NCBI Taxonomy" id="1291742"/>
    <lineage>
        <taxon>Bacteria</taxon>
        <taxon>Bacillati</taxon>
        <taxon>Bacillota</taxon>
        <taxon>Bacilli</taxon>
        <taxon>Lactobacillales</taxon>
        <taxon>Lactobacillaceae</taxon>
        <taxon>Paucilactobacillus</taxon>
    </lineage>
</organism>
<dbReference type="AlphaFoldDB" id="A0A0A1GYE7"/>